<dbReference type="SUPFAM" id="SSF52047">
    <property type="entry name" value="RNI-like"/>
    <property type="match status" value="1"/>
</dbReference>
<dbReference type="AlphaFoldDB" id="A0A2G8SG35"/>
<dbReference type="OrthoDB" id="2921803at2759"/>
<comment type="caution">
    <text evidence="1">The sequence shown here is derived from an EMBL/GenBank/DDBJ whole genome shotgun (WGS) entry which is preliminary data.</text>
</comment>
<evidence type="ECO:0000313" key="2">
    <source>
        <dbReference type="Proteomes" id="UP000230002"/>
    </source>
</evidence>
<gene>
    <name evidence="1" type="ORF">GSI_04841</name>
</gene>
<name>A0A2G8SG35_9APHY</name>
<proteinExistence type="predicted"/>
<accession>A0A2G8SG35</accession>
<dbReference type="Proteomes" id="UP000230002">
    <property type="component" value="Unassembled WGS sequence"/>
</dbReference>
<evidence type="ECO:0008006" key="3">
    <source>
        <dbReference type="Google" id="ProtNLM"/>
    </source>
</evidence>
<protein>
    <recommendedName>
        <fullName evidence="3">F-box domain-containing protein</fullName>
    </recommendedName>
</protein>
<reference evidence="1 2" key="1">
    <citation type="journal article" date="2015" name="Sci. Rep.">
        <title>Chromosome-level genome map provides insights into diverse defense mechanisms in the medicinal fungus Ganoderma sinense.</title>
        <authorList>
            <person name="Zhu Y."/>
            <person name="Xu J."/>
            <person name="Sun C."/>
            <person name="Zhou S."/>
            <person name="Xu H."/>
            <person name="Nelson D.R."/>
            <person name="Qian J."/>
            <person name="Song J."/>
            <person name="Luo H."/>
            <person name="Xiang L."/>
            <person name="Li Y."/>
            <person name="Xu Z."/>
            <person name="Ji A."/>
            <person name="Wang L."/>
            <person name="Lu S."/>
            <person name="Hayward A."/>
            <person name="Sun W."/>
            <person name="Li X."/>
            <person name="Schwartz D.C."/>
            <person name="Wang Y."/>
            <person name="Chen S."/>
        </authorList>
    </citation>
    <scope>NUCLEOTIDE SEQUENCE [LARGE SCALE GENOMIC DNA]</scope>
    <source>
        <strain evidence="1 2">ZZ0214-1</strain>
    </source>
</reference>
<evidence type="ECO:0000313" key="1">
    <source>
        <dbReference type="EMBL" id="PIL32726.1"/>
    </source>
</evidence>
<sequence>MSATLPNELIDRTIDYLHDDPETLSACALVRTSWVPAVRYHRFGRVRLQQHKVIPFHALLQTSPDVASFVRHLIMFGVWSPVQSMAVLHDMFSSFIKLRVLSLCYFSLEPSEARDLFSTLPKSLESVKMDGIALPTVGDLVLLWSQLPRLRTFVLCGRTKISTAEIPEEYMRDGGKVFRATEIQLLWQIPHFDVIADWLCSHNVPPQLRVCSMTVSRAEYIAPATKLLRGVGPALLGLELHLSNGEGTVVQDLDDERYGRIGK</sequence>
<keyword evidence="2" id="KW-1185">Reference proteome</keyword>
<dbReference type="EMBL" id="AYKW01000009">
    <property type="protein sequence ID" value="PIL32726.1"/>
    <property type="molecule type" value="Genomic_DNA"/>
</dbReference>
<organism evidence="1 2">
    <name type="scientific">Ganoderma sinense ZZ0214-1</name>
    <dbReference type="NCBI Taxonomy" id="1077348"/>
    <lineage>
        <taxon>Eukaryota</taxon>
        <taxon>Fungi</taxon>
        <taxon>Dikarya</taxon>
        <taxon>Basidiomycota</taxon>
        <taxon>Agaricomycotina</taxon>
        <taxon>Agaricomycetes</taxon>
        <taxon>Polyporales</taxon>
        <taxon>Polyporaceae</taxon>
        <taxon>Ganoderma</taxon>
    </lineage>
</organism>